<keyword evidence="3" id="KW-1185">Reference proteome</keyword>
<dbReference type="InterPro" id="IPR025723">
    <property type="entry name" value="ArsA/GET3_ATPase-like"/>
</dbReference>
<organism evidence="2 3">
    <name type="scientific">Microlunatus soli</name>
    <dbReference type="NCBI Taxonomy" id="630515"/>
    <lineage>
        <taxon>Bacteria</taxon>
        <taxon>Bacillati</taxon>
        <taxon>Actinomycetota</taxon>
        <taxon>Actinomycetes</taxon>
        <taxon>Propionibacteriales</taxon>
        <taxon>Propionibacteriaceae</taxon>
        <taxon>Microlunatus</taxon>
    </lineage>
</organism>
<dbReference type="RefSeq" id="WP_091524436.1">
    <property type="nucleotide sequence ID" value="NZ_LT629772.1"/>
</dbReference>
<dbReference type="PANTHER" id="PTHR10803:SF26">
    <property type="entry name" value="ANION TRANSPORTER ATPASE-RELATED"/>
    <property type="match status" value="1"/>
</dbReference>
<feature type="domain" description="ArsA/GET3 Anion-transporting ATPase-like" evidence="1">
    <location>
        <begin position="18"/>
        <end position="289"/>
    </location>
</feature>
<evidence type="ECO:0000259" key="1">
    <source>
        <dbReference type="Pfam" id="PF02374"/>
    </source>
</evidence>
<dbReference type="CDD" id="cd02035">
    <property type="entry name" value="ArsA"/>
    <property type="match status" value="1"/>
</dbReference>
<dbReference type="GO" id="GO:0005524">
    <property type="term" value="F:ATP binding"/>
    <property type="evidence" value="ECO:0007669"/>
    <property type="project" value="InterPro"/>
</dbReference>
<dbReference type="OrthoDB" id="5490584at2"/>
<protein>
    <submittedName>
        <fullName evidence="2">Anion-transporting ATPase, ArsA/GET3 family</fullName>
    </submittedName>
</protein>
<dbReference type="InterPro" id="IPR027417">
    <property type="entry name" value="P-loop_NTPase"/>
</dbReference>
<dbReference type="AlphaFoldDB" id="A0A1H1T208"/>
<dbReference type="Proteomes" id="UP000199103">
    <property type="component" value="Chromosome I"/>
</dbReference>
<evidence type="ECO:0000313" key="3">
    <source>
        <dbReference type="Proteomes" id="UP000199103"/>
    </source>
</evidence>
<dbReference type="Gene3D" id="3.40.50.300">
    <property type="entry name" value="P-loop containing nucleotide triphosphate hydrolases"/>
    <property type="match status" value="1"/>
</dbReference>
<reference evidence="2 3" key="1">
    <citation type="submission" date="2016-10" db="EMBL/GenBank/DDBJ databases">
        <authorList>
            <person name="de Groot N.N."/>
        </authorList>
    </citation>
    <scope>NUCLEOTIDE SEQUENCE [LARGE SCALE GENOMIC DNA]</scope>
    <source>
        <strain evidence="2 3">DSM 21800</strain>
    </source>
</reference>
<gene>
    <name evidence="2" type="ORF">SAMN04489812_2225</name>
</gene>
<proteinExistence type="predicted"/>
<accession>A0A1H1T208</accession>
<dbReference type="STRING" id="630515.SAMN04489812_2225"/>
<dbReference type="GO" id="GO:0016887">
    <property type="term" value="F:ATP hydrolysis activity"/>
    <property type="evidence" value="ECO:0007669"/>
    <property type="project" value="InterPro"/>
</dbReference>
<sequence>MIDNAALDLSAVIADRNTKIIICCGSGGVGKTTTSAALALRAAEAGRRTVVLTIDPARRLAQSLGVGRLDNTPRPVAGIDTGAGGSLDAMMLDMKRTFDDVVAMHATPEKADAIFANPFYQALSTSFSGTQEYMAMEKLGQLSAQAESDGRWDLIIVDTPPSRSALDFLDAPEHISSLLDGKFLRLLLTPAKGPFRLMSVGFNFAYTAMEKVLGAQIITDVKTFAAAFETLFGGFRARSTETLRLLSSDRTTFVVVATPEPDALREASFFVDRLTESRLPLSGLVVNRTHSSELEISADRALALAEDLAADQGSDSHAAEVAALRRHADRMRMIDREHRLLNRFTSSRPDVAMTRVPALPSDVTDLATLRRLGESF</sequence>
<dbReference type="InterPro" id="IPR016300">
    <property type="entry name" value="ATPase_ArsA/GET3"/>
</dbReference>
<dbReference type="Pfam" id="PF02374">
    <property type="entry name" value="ArsA_ATPase"/>
    <property type="match status" value="1"/>
</dbReference>
<dbReference type="SUPFAM" id="SSF52540">
    <property type="entry name" value="P-loop containing nucleoside triphosphate hydrolases"/>
    <property type="match status" value="1"/>
</dbReference>
<dbReference type="PANTHER" id="PTHR10803">
    <property type="entry name" value="ARSENICAL PUMP-DRIVING ATPASE ARSENITE-TRANSLOCATING ATPASE"/>
    <property type="match status" value="1"/>
</dbReference>
<name>A0A1H1T208_9ACTN</name>
<dbReference type="EMBL" id="LT629772">
    <property type="protein sequence ID" value="SDS54295.1"/>
    <property type="molecule type" value="Genomic_DNA"/>
</dbReference>
<evidence type="ECO:0000313" key="2">
    <source>
        <dbReference type="EMBL" id="SDS54295.1"/>
    </source>
</evidence>